<evidence type="ECO:0000313" key="4">
    <source>
        <dbReference type="Proteomes" id="UP001501803"/>
    </source>
</evidence>
<dbReference type="PANTHER" id="PTHR30032">
    <property type="entry name" value="N-ACETYLMURAMOYL-L-ALANINE AMIDASE-RELATED"/>
    <property type="match status" value="1"/>
</dbReference>
<evidence type="ECO:0000259" key="2">
    <source>
        <dbReference type="Pfam" id="PF01522"/>
    </source>
</evidence>
<comment type="caution">
    <text evidence="3">The sequence shown here is derived from an EMBL/GenBank/DDBJ whole genome shotgun (WGS) entry which is preliminary data.</text>
</comment>
<dbReference type="RefSeq" id="WP_345069288.1">
    <property type="nucleotide sequence ID" value="NZ_BAABCN010000015.1"/>
</dbReference>
<dbReference type="PANTHER" id="PTHR30032:SF8">
    <property type="entry name" value="GERMINATION-SPECIFIC N-ACETYLMURAMOYL-L-ALANINE AMIDASE"/>
    <property type="match status" value="1"/>
</dbReference>
<evidence type="ECO:0000256" key="1">
    <source>
        <dbReference type="SAM" id="SignalP"/>
    </source>
</evidence>
<accession>A0ABP7L058</accession>
<dbReference type="Gene3D" id="3.40.50.12090">
    <property type="match status" value="1"/>
</dbReference>
<proteinExistence type="predicted"/>
<feature type="chain" id="PRO_5046454829" description="NodB homology domain-containing protein" evidence="1">
    <location>
        <begin position="38"/>
        <end position="761"/>
    </location>
</feature>
<evidence type="ECO:0000313" key="3">
    <source>
        <dbReference type="EMBL" id="GAA3891178.1"/>
    </source>
</evidence>
<feature type="signal peptide" evidence="1">
    <location>
        <begin position="1"/>
        <end position="37"/>
    </location>
</feature>
<keyword evidence="4" id="KW-1185">Reference proteome</keyword>
<feature type="domain" description="NodB homology" evidence="2">
    <location>
        <begin position="42"/>
        <end position="160"/>
    </location>
</feature>
<organism evidence="3 4">
    <name type="scientific">Leifsonia kafniensis</name>
    <dbReference type="NCBI Taxonomy" id="475957"/>
    <lineage>
        <taxon>Bacteria</taxon>
        <taxon>Bacillati</taxon>
        <taxon>Actinomycetota</taxon>
        <taxon>Actinomycetes</taxon>
        <taxon>Micrococcales</taxon>
        <taxon>Microbacteriaceae</taxon>
        <taxon>Leifsonia</taxon>
    </lineage>
</organism>
<dbReference type="Pfam" id="PF01522">
    <property type="entry name" value="Polysacc_deac_1"/>
    <property type="match status" value="1"/>
</dbReference>
<protein>
    <recommendedName>
        <fullName evidence="2">NodB homology domain-containing protein</fullName>
    </recommendedName>
</protein>
<dbReference type="CDD" id="cd10967">
    <property type="entry name" value="CE4_GLA_like_6s"/>
    <property type="match status" value="1"/>
</dbReference>
<gene>
    <name evidence="3" type="ORF">GCM10022381_36370</name>
</gene>
<dbReference type="Gene3D" id="2.60.120.260">
    <property type="entry name" value="Galactose-binding domain-like"/>
    <property type="match status" value="1"/>
</dbReference>
<sequence length="761" mass="76938">MKTRRPDKPGTSARWIAVLTGLILALTTVGVVAPAHAAVGPNTAVTLSFDDANADQTAAVSILNAAGLKGTFYIPSGFVGAAGYLTRAQLTSMANSGHEIGGHTVNHADLTTVTAAEASRQVCTDRATLTSWGFAVTSFAYPFASVNAAAEAAVKGCGYNSARGLGDIQTRFGGAGEAFAETIPPANPFVVKAPDQVTTAWTLDDLKKTVTNAETTGGWVQLTFHHICATACDTDGLSVTPTTLTAFATWLAARSATNNTLVKTANQVIGGSVKPVVASPNTAAPGPGVNGVQNPSLETVGANGVPSCFKIEGFGTNTPAYSTVSPGHTGQIAEKLTMTNYASGDSKLLLTMDLGTCAPTVTPGHTYSLRAWYNSTVTTQFNVQKRDVNGVWTYWTDSPYFAASASYTQAAWTTPAIPAGVTAIAFGLNLIQNGQLITDDYALYDSVGAPPVGGGGPTTPLAVTRLAGADRFGTAIQVSKQFAAGVSRVYVANGWNFPDALSAGPAAAHFASPVLLTEAGSLPAAVKAEIQRLQPSTIVVVGGTAVVSDSVLNQLKALGATVRIGGADRYATSQLIAQNAFSSGSATTAYVASGLNFPDALASAPGAARFAGPVVLVPGNAGAIDTGTVTLLKNLGTTTVKIAGGAAAVSTGIENSLKTSFGAAAVKRFAGSDRYGTAIAINHDAFATSDTVYLATGSGYADAIVGGALAGTKAGPLYLTASTCVLGSVGADIARVAATKAVLFGGEAVLTSGVQNMVPCS</sequence>
<dbReference type="InterPro" id="IPR002509">
    <property type="entry name" value="NODB_dom"/>
</dbReference>
<dbReference type="Proteomes" id="UP001501803">
    <property type="component" value="Unassembled WGS sequence"/>
</dbReference>
<dbReference type="EMBL" id="BAABCN010000015">
    <property type="protein sequence ID" value="GAA3891178.1"/>
    <property type="molecule type" value="Genomic_DNA"/>
</dbReference>
<dbReference type="Gene3D" id="3.20.20.370">
    <property type="entry name" value="Glycoside hydrolase/deacetylase"/>
    <property type="match status" value="1"/>
</dbReference>
<dbReference type="InterPro" id="IPR007253">
    <property type="entry name" value="Cell_wall-bd_2"/>
</dbReference>
<dbReference type="SUPFAM" id="SSF88713">
    <property type="entry name" value="Glycoside hydrolase/deacetylase"/>
    <property type="match status" value="1"/>
</dbReference>
<keyword evidence="1" id="KW-0732">Signal</keyword>
<dbReference type="InterPro" id="IPR011330">
    <property type="entry name" value="Glyco_hydro/deAcase_b/a-brl"/>
</dbReference>
<reference evidence="4" key="1">
    <citation type="journal article" date="2019" name="Int. J. Syst. Evol. Microbiol.">
        <title>The Global Catalogue of Microorganisms (GCM) 10K type strain sequencing project: providing services to taxonomists for standard genome sequencing and annotation.</title>
        <authorList>
            <consortium name="The Broad Institute Genomics Platform"/>
            <consortium name="The Broad Institute Genome Sequencing Center for Infectious Disease"/>
            <person name="Wu L."/>
            <person name="Ma J."/>
        </authorList>
    </citation>
    <scope>NUCLEOTIDE SEQUENCE [LARGE SCALE GENOMIC DNA]</scope>
    <source>
        <strain evidence="4">JCM 17021</strain>
    </source>
</reference>
<name>A0ABP7L058_9MICO</name>
<dbReference type="InterPro" id="IPR051922">
    <property type="entry name" value="Bact_Sporulation_Assoc"/>
</dbReference>
<dbReference type="Pfam" id="PF04122">
    <property type="entry name" value="CW_binding_2"/>
    <property type="match status" value="3"/>
</dbReference>